<reference evidence="4" key="3">
    <citation type="submission" date="2025-08" db="UniProtKB">
        <authorList>
            <consortium name="RefSeq"/>
        </authorList>
    </citation>
    <scope>IDENTIFICATION</scope>
    <source>
        <strain evidence="4">NI907</strain>
    </source>
</reference>
<evidence type="ECO:0000313" key="4">
    <source>
        <dbReference type="RefSeq" id="XP_030976088.1"/>
    </source>
</evidence>
<dbReference type="RefSeq" id="XP_030976088.1">
    <property type="nucleotide sequence ID" value="XM_031132380.1"/>
</dbReference>
<evidence type="ECO:0000256" key="1">
    <source>
        <dbReference type="SAM" id="MobiDB-lite"/>
    </source>
</evidence>
<keyword evidence="3" id="KW-1185">Reference proteome</keyword>
<gene>
    <name evidence="4" type="ORF">PgNI_12430</name>
</gene>
<evidence type="ECO:0000256" key="2">
    <source>
        <dbReference type="SAM" id="SignalP"/>
    </source>
</evidence>
<feature type="signal peptide" evidence="2">
    <location>
        <begin position="1"/>
        <end position="19"/>
    </location>
</feature>
<protein>
    <submittedName>
        <fullName evidence="4">Uncharacterized protein</fullName>
    </submittedName>
</protein>
<reference evidence="4" key="1">
    <citation type="journal article" date="2019" name="Mol. Biol. Evol.">
        <title>Blast fungal genomes show frequent chromosomal changes, gene gains and losses, and effector gene turnover.</title>
        <authorList>
            <person name="Gomez Luciano L.B."/>
            <person name="Jason Tsai I."/>
            <person name="Chuma I."/>
            <person name="Tosa Y."/>
            <person name="Chen Y.H."/>
            <person name="Li J.Y."/>
            <person name="Li M.Y."/>
            <person name="Jade Lu M.Y."/>
            <person name="Nakayashiki H."/>
            <person name="Li W.H."/>
        </authorList>
    </citation>
    <scope>NUCLEOTIDE SEQUENCE</scope>
    <source>
        <strain evidence="4">NI907</strain>
    </source>
</reference>
<name>A0A6P8AMG4_PYRGI</name>
<proteinExistence type="predicted"/>
<accession>A0A6P8AMG4</accession>
<feature type="chain" id="PRO_5028175638" evidence="2">
    <location>
        <begin position="20"/>
        <end position="318"/>
    </location>
</feature>
<keyword evidence="2" id="KW-0732">Signal</keyword>
<organism evidence="3 4">
    <name type="scientific">Pyricularia grisea</name>
    <name type="common">Crabgrass-specific blast fungus</name>
    <name type="synonym">Magnaporthe grisea</name>
    <dbReference type="NCBI Taxonomy" id="148305"/>
    <lineage>
        <taxon>Eukaryota</taxon>
        <taxon>Fungi</taxon>
        <taxon>Dikarya</taxon>
        <taxon>Ascomycota</taxon>
        <taxon>Pezizomycotina</taxon>
        <taxon>Sordariomycetes</taxon>
        <taxon>Sordariomycetidae</taxon>
        <taxon>Magnaporthales</taxon>
        <taxon>Pyriculariaceae</taxon>
        <taxon>Pyricularia</taxon>
    </lineage>
</organism>
<dbReference type="GeneID" id="41967283"/>
<evidence type="ECO:0000313" key="3">
    <source>
        <dbReference type="Proteomes" id="UP000515153"/>
    </source>
</evidence>
<feature type="region of interest" description="Disordered" evidence="1">
    <location>
        <begin position="249"/>
        <end position="318"/>
    </location>
</feature>
<dbReference type="AlphaFoldDB" id="A0A6P8AMG4"/>
<sequence length="318" mass="32561">MPSVKQTLILLPLLGLAAAAPTNLPRDVGNTADGAPSSVLDAVDYYPAGGSGNQGAEANRVNGAIQRRSPQYQKRGTLTDGSELVAETTGSTLKFVGDTGVKAVKAVPSIWDTFWSALKGKNSKRDVSGASVDAVSTLGKRRSTVTQQGESAGMAVTSPTANVPLASSSNPKMAEAEVRMANAKAGSQERQNELLGVTAKTGEIGLKSLELGNKQKQFQLDKEKAQWKAQNTPTGALKQRLTNYIAGSTRNMANTNPPLSSQGGLNTNPSLSSQGGLASAAPGSVASVSGMPSTGRNPTAAAGPADTLHADETGGAIY</sequence>
<feature type="compositionally biased region" description="Polar residues" evidence="1">
    <location>
        <begin position="249"/>
        <end position="268"/>
    </location>
</feature>
<dbReference type="Proteomes" id="UP000515153">
    <property type="component" value="Unplaced"/>
</dbReference>
<feature type="compositionally biased region" description="Low complexity" evidence="1">
    <location>
        <begin position="269"/>
        <end position="290"/>
    </location>
</feature>
<reference evidence="4" key="2">
    <citation type="submission" date="2019-10" db="EMBL/GenBank/DDBJ databases">
        <authorList>
            <consortium name="NCBI Genome Project"/>
        </authorList>
    </citation>
    <scope>NUCLEOTIDE SEQUENCE</scope>
    <source>
        <strain evidence="4">NI907</strain>
    </source>
</reference>
<dbReference type="KEGG" id="pgri:PgNI_12430"/>